<sequence>MNHPQSTPVFLGFPEASPAGRSITAGREVPPDFAREIYEFPDPEDPQHVFSVDLTWVESHWECAFGTPECHGIDADLPEVGCCVHGAFLSDEEDRENLVERVAQMPARFWQLRPDDTDDWLAGTGDYAGVAAEAEIEPWLVWDELDDEDGEPEPALKTKVVDGACIFANRAGWATGAGCALHQWAVSEGIDITEAKPEVCWQVPFNRDERWVTRDDGQEILRTVIGEYERRTWGDGGEDFDWWCTGAPRCHTADRPVWQHQESELRGLMGDAAYERLAEHCRERARLREAAAAGAADPRVAWPAHPATRANLESRG</sequence>
<dbReference type="Pfam" id="PF11307">
    <property type="entry name" value="DUF3109"/>
    <property type="match status" value="1"/>
</dbReference>
<organism evidence="2 3">
    <name type="scientific">Corynebacterium frankenforstense DSM 45800</name>
    <dbReference type="NCBI Taxonomy" id="1437875"/>
    <lineage>
        <taxon>Bacteria</taxon>
        <taxon>Bacillati</taxon>
        <taxon>Actinomycetota</taxon>
        <taxon>Actinomycetes</taxon>
        <taxon>Mycobacteriales</taxon>
        <taxon>Corynebacteriaceae</taxon>
        <taxon>Corynebacterium</taxon>
    </lineage>
</organism>
<proteinExistence type="inferred from homology"/>
<comment type="similarity">
    <text evidence="1">Belongs to the Rv0495c family.</text>
</comment>
<evidence type="ECO:0008006" key="4">
    <source>
        <dbReference type="Google" id="ProtNLM"/>
    </source>
</evidence>
<keyword evidence="3" id="KW-1185">Reference proteome</keyword>
<accession>A0A1L7CQP2</accession>
<evidence type="ECO:0000313" key="2">
    <source>
        <dbReference type="EMBL" id="APT88175.1"/>
    </source>
</evidence>
<dbReference type="InterPro" id="IPR021458">
    <property type="entry name" value="Rv0495c"/>
</dbReference>
<dbReference type="Proteomes" id="UP000185434">
    <property type="component" value="Chromosome"/>
</dbReference>
<protein>
    <recommendedName>
        <fullName evidence="4">DUF3109 family protein</fullName>
    </recommendedName>
</protein>
<dbReference type="OrthoDB" id="3394274at2"/>
<name>A0A1L7CQP2_9CORY</name>
<evidence type="ECO:0000313" key="3">
    <source>
        <dbReference type="Proteomes" id="UP000185434"/>
    </source>
</evidence>
<evidence type="ECO:0000256" key="1">
    <source>
        <dbReference type="ARBA" id="ARBA00093770"/>
    </source>
</evidence>
<dbReference type="STRING" id="1437875.CFRA_01520"/>
<dbReference type="EMBL" id="CP009247">
    <property type="protein sequence ID" value="APT88175.1"/>
    <property type="molecule type" value="Genomic_DNA"/>
</dbReference>
<gene>
    <name evidence="2" type="ORF">CFRA_01520</name>
</gene>
<reference evidence="2 3" key="1">
    <citation type="submission" date="2014-08" db="EMBL/GenBank/DDBJ databases">
        <title>Complete genome sequence of Corynebacterium frankenforstense ST18(T) (=DSM 45800(T)), isolated from raw cow milk.</title>
        <authorList>
            <person name="Ruckert C."/>
            <person name="Albersmeier A."/>
            <person name="Winkler A."/>
            <person name="Lipski A."/>
            <person name="Kalinowski J."/>
        </authorList>
    </citation>
    <scope>NUCLEOTIDE SEQUENCE [LARGE SCALE GENOMIC DNA]</scope>
    <source>
        <strain evidence="2 3">ST18</strain>
    </source>
</reference>
<dbReference type="RefSeq" id="WP_075663147.1">
    <property type="nucleotide sequence ID" value="NZ_CP009247.1"/>
</dbReference>
<dbReference type="KEGG" id="cfk:CFRA_01520"/>
<dbReference type="AlphaFoldDB" id="A0A1L7CQP2"/>